<evidence type="ECO:0000313" key="11">
    <source>
        <dbReference type="Proteomes" id="UP000184263"/>
    </source>
</evidence>
<gene>
    <name evidence="10" type="ORF">SAMN05216582_10316</name>
</gene>
<evidence type="ECO:0000256" key="5">
    <source>
        <dbReference type="ARBA" id="ARBA00022989"/>
    </source>
</evidence>
<evidence type="ECO:0000256" key="8">
    <source>
        <dbReference type="SAM" id="Phobius"/>
    </source>
</evidence>
<feature type="domain" description="Acyltransferase 3" evidence="9">
    <location>
        <begin position="10"/>
        <end position="347"/>
    </location>
</feature>
<keyword evidence="3 10" id="KW-0808">Transferase</keyword>
<feature type="transmembrane region" description="Helical" evidence="8">
    <location>
        <begin position="303"/>
        <end position="319"/>
    </location>
</feature>
<proteinExistence type="predicted"/>
<feature type="transmembrane region" description="Helical" evidence="8">
    <location>
        <begin position="146"/>
        <end position="163"/>
    </location>
</feature>
<dbReference type="InterPro" id="IPR002656">
    <property type="entry name" value="Acyl_transf_3_dom"/>
</dbReference>
<feature type="transmembrane region" description="Helical" evidence="8">
    <location>
        <begin position="265"/>
        <end position="282"/>
    </location>
</feature>
<dbReference type="SUPFAM" id="SSF52266">
    <property type="entry name" value="SGNH hydrolase"/>
    <property type="match status" value="1"/>
</dbReference>
<dbReference type="OrthoDB" id="9798935at2"/>
<reference evidence="10 11" key="1">
    <citation type="submission" date="2016-11" db="EMBL/GenBank/DDBJ databases">
        <authorList>
            <person name="Jaros S."/>
            <person name="Januszkiewicz K."/>
            <person name="Wedrychowicz H."/>
        </authorList>
    </citation>
    <scope>NUCLEOTIDE SEQUENCE [LARGE SCALE GENOMIC DNA]</scope>
    <source>
        <strain evidence="10 11">HD4</strain>
    </source>
</reference>
<accession>A0A1M6RYB8</accession>
<evidence type="ECO:0000259" key="9">
    <source>
        <dbReference type="Pfam" id="PF01757"/>
    </source>
</evidence>
<dbReference type="GO" id="GO:0005886">
    <property type="term" value="C:plasma membrane"/>
    <property type="evidence" value="ECO:0007669"/>
    <property type="project" value="UniProtKB-SubCell"/>
</dbReference>
<protein>
    <submittedName>
        <fullName evidence="10">Peptidoglycan-N-acetylmuramate O-acetyltransferase</fullName>
    </submittedName>
</protein>
<feature type="transmembrane region" description="Helical" evidence="8">
    <location>
        <begin position="170"/>
        <end position="190"/>
    </location>
</feature>
<dbReference type="AlphaFoldDB" id="A0A1M6RYB8"/>
<dbReference type="PANTHER" id="PTHR23028">
    <property type="entry name" value="ACETYLTRANSFERASE"/>
    <property type="match status" value="1"/>
</dbReference>
<evidence type="ECO:0000256" key="7">
    <source>
        <dbReference type="ARBA" id="ARBA00023315"/>
    </source>
</evidence>
<feature type="transmembrane region" description="Helical" evidence="8">
    <location>
        <begin position="12"/>
        <end position="29"/>
    </location>
</feature>
<keyword evidence="5 8" id="KW-1133">Transmembrane helix</keyword>
<sequence length="610" mass="66945">MNLGKRPQLRGLDGLRALAIAGVTAFHMVPDMLPGGYMGVVLFFVLTGFLLSYTSFNAWRDGRFGMLSYYGKRVRRIYPELLIMLLSSIGVLYWLVPNAVAAVRPEVLSILLGYNNWWQIGQSMDYFTRLLNASPFAHLWFLGVELQYYLLWPVLFAVVVAFWEILGRRWAIGLLFLLAAGTSGLMPWLYQQGGDITRLYYGTDTRICALLWGAGLGLAVAANGPLSSFGGRVPAGSSWGKYLLSAVALVATVVVYCRLDGGNPLVYQGGMLAMTFVFMLLMKLATDDRLLVGAWLDNGVCKWLGQHSYGIFLWQYPVIYLSEQFGYTSEVWHYGLQLLAIFLLTLWGERLAAFLRRPHFFACGSGVQAARVMVLACLSLAGMFFMGSGCYGIAMSADARANIQQELAQRLAHEAEQLDQVQDKPVEEPPAAADPAAESVVKKAVNLNGIACIGDSVMLGAGSELRAALPDCQIDAEVSRYVSGGADVAQAWVAQGKIGDIVVIALGTNGPIAGGERYEVQTKRLLDALGPQRHIFWVNTYAPHLKWQNTNNAYLAELVKAHPNVTIVDWCSAASQHPEWLVEDGVHPNNEGARAFAQLVKATIVQTLEK</sequence>
<feature type="transmembrane region" description="Helical" evidence="8">
    <location>
        <begin position="331"/>
        <end position="348"/>
    </location>
</feature>
<keyword evidence="4 8" id="KW-0812">Transmembrane</keyword>
<evidence type="ECO:0000256" key="1">
    <source>
        <dbReference type="ARBA" id="ARBA00004651"/>
    </source>
</evidence>
<dbReference type="InterPro" id="IPR036514">
    <property type="entry name" value="SGNH_hydro_sf"/>
</dbReference>
<name>A0A1M6RYB8_SELRU</name>
<dbReference type="Proteomes" id="UP000184263">
    <property type="component" value="Unassembled WGS sequence"/>
</dbReference>
<feature type="transmembrane region" description="Helical" evidence="8">
    <location>
        <begin position="35"/>
        <end position="56"/>
    </location>
</feature>
<evidence type="ECO:0000256" key="6">
    <source>
        <dbReference type="ARBA" id="ARBA00023136"/>
    </source>
</evidence>
<organism evidence="10 11">
    <name type="scientific">Selenomonas ruminantium</name>
    <dbReference type="NCBI Taxonomy" id="971"/>
    <lineage>
        <taxon>Bacteria</taxon>
        <taxon>Bacillati</taxon>
        <taxon>Bacillota</taxon>
        <taxon>Negativicutes</taxon>
        <taxon>Selenomonadales</taxon>
        <taxon>Selenomonadaceae</taxon>
        <taxon>Selenomonas</taxon>
    </lineage>
</organism>
<feature type="transmembrane region" description="Helical" evidence="8">
    <location>
        <begin position="242"/>
        <end position="259"/>
    </location>
</feature>
<evidence type="ECO:0000313" key="10">
    <source>
        <dbReference type="EMBL" id="SHK37443.1"/>
    </source>
</evidence>
<dbReference type="PANTHER" id="PTHR23028:SF53">
    <property type="entry name" value="ACYL_TRANSF_3 DOMAIN-CONTAINING PROTEIN"/>
    <property type="match status" value="1"/>
</dbReference>
<dbReference type="Pfam" id="PF01757">
    <property type="entry name" value="Acyl_transf_3"/>
    <property type="match status" value="1"/>
</dbReference>
<feature type="transmembrane region" description="Helical" evidence="8">
    <location>
        <begin position="210"/>
        <end position="230"/>
    </location>
</feature>
<evidence type="ECO:0000256" key="2">
    <source>
        <dbReference type="ARBA" id="ARBA00022475"/>
    </source>
</evidence>
<comment type="subcellular location">
    <subcellularLocation>
        <location evidence="1">Cell membrane</location>
        <topology evidence="1">Multi-pass membrane protein</topology>
    </subcellularLocation>
</comment>
<dbReference type="GO" id="GO:0016747">
    <property type="term" value="F:acyltransferase activity, transferring groups other than amino-acyl groups"/>
    <property type="evidence" value="ECO:0007669"/>
    <property type="project" value="InterPro"/>
</dbReference>
<dbReference type="CDD" id="cd01840">
    <property type="entry name" value="SGNH_hydrolase_yrhL_like"/>
    <property type="match status" value="1"/>
</dbReference>
<dbReference type="GO" id="GO:0009103">
    <property type="term" value="P:lipopolysaccharide biosynthetic process"/>
    <property type="evidence" value="ECO:0007669"/>
    <property type="project" value="TreeGrafter"/>
</dbReference>
<keyword evidence="6 8" id="KW-0472">Membrane</keyword>
<evidence type="ECO:0000256" key="3">
    <source>
        <dbReference type="ARBA" id="ARBA00022679"/>
    </source>
</evidence>
<dbReference type="Gene3D" id="3.40.50.1110">
    <property type="entry name" value="SGNH hydrolase"/>
    <property type="match status" value="1"/>
</dbReference>
<dbReference type="InterPro" id="IPR050879">
    <property type="entry name" value="Acyltransferase_3"/>
</dbReference>
<evidence type="ECO:0000256" key="4">
    <source>
        <dbReference type="ARBA" id="ARBA00022692"/>
    </source>
</evidence>
<feature type="transmembrane region" description="Helical" evidence="8">
    <location>
        <begin position="77"/>
        <end position="96"/>
    </location>
</feature>
<feature type="transmembrane region" description="Helical" evidence="8">
    <location>
        <begin position="369"/>
        <end position="394"/>
    </location>
</feature>
<dbReference type="RefSeq" id="WP_073088154.1">
    <property type="nucleotide sequence ID" value="NZ_FRBC01000003.1"/>
</dbReference>
<keyword evidence="7" id="KW-0012">Acyltransferase</keyword>
<keyword evidence="2" id="KW-1003">Cell membrane</keyword>
<dbReference type="EMBL" id="FRBC01000003">
    <property type="protein sequence ID" value="SHK37443.1"/>
    <property type="molecule type" value="Genomic_DNA"/>
</dbReference>